<dbReference type="Proteomes" id="UP000217999">
    <property type="component" value="Unassembled WGS sequence"/>
</dbReference>
<reference evidence="5 6" key="1">
    <citation type="submission" date="2017-08" db="EMBL/GenBank/DDBJ databases">
        <title>WGS of Clinical strains of the CDC Group NO-1 linked to zoonotic infections in humans.</title>
        <authorList>
            <person name="Bernier A.-M."/>
            <person name="Bernard K."/>
        </authorList>
    </citation>
    <scope>NUCLEOTIDE SEQUENCE [LARGE SCALE GENOMIC DNA]</scope>
    <source>
        <strain evidence="5 6">NML03-0146</strain>
    </source>
</reference>
<dbReference type="InterPro" id="IPR028978">
    <property type="entry name" value="Chorismate_lyase_/UTRA_dom_sf"/>
</dbReference>
<dbReference type="PROSITE" id="PS50949">
    <property type="entry name" value="HTH_GNTR"/>
    <property type="match status" value="1"/>
</dbReference>
<evidence type="ECO:0000256" key="3">
    <source>
        <dbReference type="ARBA" id="ARBA00023163"/>
    </source>
</evidence>
<gene>
    <name evidence="5" type="ORF">CK620_09405</name>
</gene>
<keyword evidence="1" id="KW-0805">Transcription regulation</keyword>
<dbReference type="Gene3D" id="1.10.10.10">
    <property type="entry name" value="Winged helix-like DNA-binding domain superfamily/Winged helix DNA-binding domain"/>
    <property type="match status" value="1"/>
</dbReference>
<dbReference type="Gene3D" id="3.40.1410.10">
    <property type="entry name" value="Chorismate lyase-like"/>
    <property type="match status" value="1"/>
</dbReference>
<proteinExistence type="predicted"/>
<dbReference type="InterPro" id="IPR011663">
    <property type="entry name" value="UTRA"/>
</dbReference>
<protein>
    <submittedName>
        <fullName evidence="5">GntR family transcriptional regulator</fullName>
    </submittedName>
</protein>
<sequence length="244" mass="26629">MSATSSEPLYRQVSQGLLQRIQAGEWAVGTVLPKEVDLAKALGISRMTLRQALHILEKNGVVQRQKKVGTRVISERPVVSFVQHMDGLSSSLRLAGQTAMRIDDVRTLQDLPDQGLHGFVSVTGHWLAVAGVRRLQGSSEPCTCSTVYLDHKYAGIVPLLQGEVDSVCGLVERVYAMPVHSIRHRISACVLQPDQARTLSLPLGAAGLQVQAWLHAQDGSLIEYVRSVHNPALICIELSSDRNT</sequence>
<evidence type="ECO:0000256" key="2">
    <source>
        <dbReference type="ARBA" id="ARBA00023125"/>
    </source>
</evidence>
<evidence type="ECO:0000313" key="6">
    <source>
        <dbReference type="Proteomes" id="UP000217999"/>
    </source>
</evidence>
<dbReference type="SUPFAM" id="SSF46785">
    <property type="entry name" value="Winged helix' DNA-binding domain"/>
    <property type="match status" value="1"/>
</dbReference>
<dbReference type="CDD" id="cd07377">
    <property type="entry name" value="WHTH_GntR"/>
    <property type="match status" value="1"/>
</dbReference>
<keyword evidence="3" id="KW-0804">Transcription</keyword>
<dbReference type="InterPro" id="IPR036388">
    <property type="entry name" value="WH-like_DNA-bd_sf"/>
</dbReference>
<dbReference type="PANTHER" id="PTHR44846:SF1">
    <property type="entry name" value="MANNOSYL-D-GLYCERATE TRANSPORT_METABOLISM SYSTEM REPRESSOR MNGR-RELATED"/>
    <property type="match status" value="1"/>
</dbReference>
<dbReference type="Pfam" id="PF00392">
    <property type="entry name" value="GntR"/>
    <property type="match status" value="1"/>
</dbReference>
<dbReference type="InterPro" id="IPR000524">
    <property type="entry name" value="Tscrpt_reg_HTH_GntR"/>
</dbReference>
<dbReference type="InterPro" id="IPR050679">
    <property type="entry name" value="Bact_HTH_transcr_reg"/>
</dbReference>
<accession>A0A2A2A9B9</accession>
<organism evidence="5 6">
    <name type="scientific">Vandammella animalimorsus</name>
    <dbReference type="NCBI Taxonomy" id="2029117"/>
    <lineage>
        <taxon>Bacteria</taxon>
        <taxon>Pseudomonadati</taxon>
        <taxon>Pseudomonadota</taxon>
        <taxon>Betaproteobacteria</taxon>
        <taxon>Burkholderiales</taxon>
        <taxon>Comamonadaceae</taxon>
        <taxon>Vandammella</taxon>
    </lineage>
</organism>
<evidence type="ECO:0000259" key="4">
    <source>
        <dbReference type="PROSITE" id="PS50949"/>
    </source>
</evidence>
<dbReference type="AlphaFoldDB" id="A0A2A2A9B9"/>
<dbReference type="PANTHER" id="PTHR44846">
    <property type="entry name" value="MANNOSYL-D-GLYCERATE TRANSPORT/METABOLISM SYSTEM REPRESSOR MNGR-RELATED"/>
    <property type="match status" value="1"/>
</dbReference>
<dbReference type="GO" id="GO:0003700">
    <property type="term" value="F:DNA-binding transcription factor activity"/>
    <property type="evidence" value="ECO:0007669"/>
    <property type="project" value="InterPro"/>
</dbReference>
<dbReference type="GO" id="GO:0045892">
    <property type="term" value="P:negative regulation of DNA-templated transcription"/>
    <property type="evidence" value="ECO:0007669"/>
    <property type="project" value="TreeGrafter"/>
</dbReference>
<dbReference type="SMART" id="SM00866">
    <property type="entry name" value="UTRA"/>
    <property type="match status" value="1"/>
</dbReference>
<evidence type="ECO:0000256" key="1">
    <source>
        <dbReference type="ARBA" id="ARBA00023015"/>
    </source>
</evidence>
<name>A0A2A2A9B9_9BURK</name>
<dbReference type="SMART" id="SM00345">
    <property type="entry name" value="HTH_GNTR"/>
    <property type="match status" value="1"/>
</dbReference>
<keyword evidence="2" id="KW-0238">DNA-binding</keyword>
<dbReference type="RefSeq" id="WP_095550074.1">
    <property type="nucleotide sequence ID" value="NZ_NSJF01000004.1"/>
</dbReference>
<dbReference type="PRINTS" id="PR00035">
    <property type="entry name" value="HTHGNTR"/>
</dbReference>
<dbReference type="EMBL" id="NSJF01000004">
    <property type="protein sequence ID" value="PAT34416.1"/>
    <property type="molecule type" value="Genomic_DNA"/>
</dbReference>
<evidence type="ECO:0000313" key="5">
    <source>
        <dbReference type="EMBL" id="PAT34416.1"/>
    </source>
</evidence>
<feature type="domain" description="HTH gntR-type" evidence="4">
    <location>
        <begin position="7"/>
        <end position="75"/>
    </location>
</feature>
<dbReference type="GO" id="GO:0003677">
    <property type="term" value="F:DNA binding"/>
    <property type="evidence" value="ECO:0007669"/>
    <property type="project" value="UniProtKB-KW"/>
</dbReference>
<dbReference type="Pfam" id="PF07702">
    <property type="entry name" value="UTRA"/>
    <property type="match status" value="1"/>
</dbReference>
<comment type="caution">
    <text evidence="5">The sequence shown here is derived from an EMBL/GenBank/DDBJ whole genome shotgun (WGS) entry which is preliminary data.</text>
</comment>
<dbReference type="InterPro" id="IPR036390">
    <property type="entry name" value="WH_DNA-bd_sf"/>
</dbReference>
<dbReference type="SUPFAM" id="SSF64288">
    <property type="entry name" value="Chorismate lyase-like"/>
    <property type="match status" value="1"/>
</dbReference>